<accession>A0A5S9NC25</accession>
<evidence type="ECO:0000313" key="2">
    <source>
        <dbReference type="Proteomes" id="UP000433050"/>
    </source>
</evidence>
<protein>
    <submittedName>
        <fullName evidence="1">Uncharacterized protein</fullName>
    </submittedName>
</protein>
<evidence type="ECO:0000313" key="1">
    <source>
        <dbReference type="EMBL" id="CAA0086986.1"/>
    </source>
</evidence>
<dbReference type="AlphaFoldDB" id="A0A5S9NC25"/>
<sequence length="56" mass="6276">MVTQYWMWELVTEEKAELLAALARLAAAESWTYEEFSRSAAQYFAAPENADAEGAS</sequence>
<dbReference type="EMBL" id="CACSAS010000001">
    <property type="protein sequence ID" value="CAA0086986.1"/>
    <property type="molecule type" value="Genomic_DNA"/>
</dbReference>
<dbReference type="RefSeq" id="WP_159597696.1">
    <property type="nucleotide sequence ID" value="NZ_CACSAS010000001.1"/>
</dbReference>
<keyword evidence="2" id="KW-1185">Reference proteome</keyword>
<proteinExistence type="predicted"/>
<name>A0A5S9NC25_9HYPH</name>
<reference evidence="1 2" key="1">
    <citation type="submission" date="2019-12" db="EMBL/GenBank/DDBJ databases">
        <authorList>
            <person name="Reyes-Prieto M."/>
        </authorList>
    </citation>
    <scope>NUCLEOTIDE SEQUENCE [LARGE SCALE GENOMIC DNA]</scope>
    <source>
        <strain evidence="1">HF14-78462</strain>
    </source>
</reference>
<gene>
    <name evidence="1" type="ORF">STARVERO_00350</name>
</gene>
<dbReference type="Proteomes" id="UP000433050">
    <property type="component" value="Unassembled WGS sequence"/>
</dbReference>
<organism evidence="1 2">
    <name type="scientific">Starkeya nomas</name>
    <dbReference type="NCBI Taxonomy" id="2666134"/>
    <lineage>
        <taxon>Bacteria</taxon>
        <taxon>Pseudomonadati</taxon>
        <taxon>Pseudomonadota</taxon>
        <taxon>Alphaproteobacteria</taxon>
        <taxon>Hyphomicrobiales</taxon>
        <taxon>Xanthobacteraceae</taxon>
        <taxon>Starkeya</taxon>
    </lineage>
</organism>